<sequence>MPTKYKGIDINNAYFIIITTVGWANIFTKLNQKNVIIGALRYCQIHKGLEIYAFNAQSFVMVWKI</sequence>
<dbReference type="EMBL" id="RQTJ01000028">
    <property type="protein sequence ID" value="RRA92345.1"/>
    <property type="molecule type" value="Genomic_DNA"/>
</dbReference>
<reference evidence="1 2" key="1">
    <citation type="submission" date="2018-11" db="EMBL/GenBank/DDBJ databases">
        <title>Flavobacterium sp. nov., YIM 102796 draft genome.</title>
        <authorList>
            <person name="Li G."/>
            <person name="Jiang Y."/>
        </authorList>
    </citation>
    <scope>NUCLEOTIDE SEQUENCE [LARGE SCALE GENOMIC DNA]</scope>
    <source>
        <strain evidence="1 2">YIM 102796</strain>
    </source>
</reference>
<keyword evidence="2" id="KW-1185">Reference proteome</keyword>
<dbReference type="AlphaFoldDB" id="A0A3P1ATY5"/>
<comment type="caution">
    <text evidence="1">The sequence shown here is derived from an EMBL/GenBank/DDBJ whole genome shotgun (WGS) entry which is preliminary data.</text>
</comment>
<accession>A0A3P1ATY5</accession>
<proteinExistence type="predicted"/>
<dbReference type="RefSeq" id="WP_124900000.1">
    <property type="nucleotide sequence ID" value="NZ_RQTJ01000028.1"/>
</dbReference>
<gene>
    <name evidence="1" type="ORF">EG242_11410</name>
</gene>
<evidence type="ECO:0000313" key="2">
    <source>
        <dbReference type="Proteomes" id="UP000268372"/>
    </source>
</evidence>
<protein>
    <submittedName>
        <fullName evidence="1">Uncharacterized protein</fullName>
    </submittedName>
</protein>
<dbReference type="Proteomes" id="UP000268372">
    <property type="component" value="Unassembled WGS sequence"/>
</dbReference>
<dbReference type="OrthoDB" id="9788881at2"/>
<organism evidence="1 2">
    <name type="scientific">Paenimyroides viscosum</name>
    <dbReference type="NCBI Taxonomy" id="2488729"/>
    <lineage>
        <taxon>Bacteria</taxon>
        <taxon>Pseudomonadati</taxon>
        <taxon>Bacteroidota</taxon>
        <taxon>Flavobacteriia</taxon>
        <taxon>Flavobacteriales</taxon>
        <taxon>Flavobacteriaceae</taxon>
        <taxon>Paenimyroides</taxon>
    </lineage>
</organism>
<name>A0A3P1ATY5_9FLAO</name>
<evidence type="ECO:0000313" key="1">
    <source>
        <dbReference type="EMBL" id="RRA92345.1"/>
    </source>
</evidence>